<dbReference type="SUPFAM" id="SSF46785">
    <property type="entry name" value="Winged helix' DNA-binding domain"/>
    <property type="match status" value="1"/>
</dbReference>
<dbReference type="OrthoDB" id="9815017at2"/>
<dbReference type="CDD" id="cd07377">
    <property type="entry name" value="WHTH_GntR"/>
    <property type="match status" value="1"/>
</dbReference>
<dbReference type="SMART" id="SM00345">
    <property type="entry name" value="HTH_GNTR"/>
    <property type="match status" value="1"/>
</dbReference>
<dbReference type="GO" id="GO:0003677">
    <property type="term" value="F:DNA binding"/>
    <property type="evidence" value="ECO:0007669"/>
    <property type="project" value="UniProtKB-KW"/>
</dbReference>
<keyword evidence="4" id="KW-0804">Transcription</keyword>
<evidence type="ECO:0000259" key="5">
    <source>
        <dbReference type="PROSITE" id="PS50949"/>
    </source>
</evidence>
<proteinExistence type="predicted"/>
<dbReference type="InterPro" id="IPR036390">
    <property type="entry name" value="WH_DNA-bd_sf"/>
</dbReference>
<name>R3TSA1_9ENTE</name>
<dbReference type="InterPro" id="IPR036388">
    <property type="entry name" value="WH-like_DNA-bd_sf"/>
</dbReference>
<dbReference type="GO" id="GO:0045892">
    <property type="term" value="P:negative regulation of DNA-templated transcription"/>
    <property type="evidence" value="ECO:0007669"/>
    <property type="project" value="TreeGrafter"/>
</dbReference>
<dbReference type="GO" id="GO:0003700">
    <property type="term" value="F:DNA-binding transcription factor activity"/>
    <property type="evidence" value="ECO:0007669"/>
    <property type="project" value="InterPro"/>
</dbReference>
<reference evidence="6 7" key="1">
    <citation type="submission" date="2013-02" db="EMBL/GenBank/DDBJ databases">
        <title>The Genome Sequence of Enterococcus phoeniculicola BAA-412.</title>
        <authorList>
            <consortium name="The Broad Institute Genome Sequencing Platform"/>
            <consortium name="The Broad Institute Genome Sequencing Center for Infectious Disease"/>
            <person name="Earl A.M."/>
            <person name="Gilmore M.S."/>
            <person name="Lebreton F."/>
            <person name="Walker B."/>
            <person name="Young S.K."/>
            <person name="Zeng Q."/>
            <person name="Gargeya S."/>
            <person name="Fitzgerald M."/>
            <person name="Haas B."/>
            <person name="Abouelleil A."/>
            <person name="Alvarado L."/>
            <person name="Arachchi H.M."/>
            <person name="Berlin A.M."/>
            <person name="Chapman S.B."/>
            <person name="Dewar J."/>
            <person name="Goldberg J."/>
            <person name="Griggs A."/>
            <person name="Gujja S."/>
            <person name="Hansen M."/>
            <person name="Howarth C."/>
            <person name="Imamovic A."/>
            <person name="Larimer J."/>
            <person name="McCowan C."/>
            <person name="Murphy C."/>
            <person name="Neiman D."/>
            <person name="Pearson M."/>
            <person name="Priest M."/>
            <person name="Roberts A."/>
            <person name="Saif S."/>
            <person name="Shea T."/>
            <person name="Sisk P."/>
            <person name="Sykes S."/>
            <person name="Wortman J."/>
            <person name="Nusbaum C."/>
            <person name="Birren B."/>
        </authorList>
    </citation>
    <scope>NUCLEOTIDE SEQUENCE [LARGE SCALE GENOMIC DNA]</scope>
    <source>
        <strain evidence="6 7">ATCC BAA-412</strain>
    </source>
</reference>
<dbReference type="InterPro" id="IPR028978">
    <property type="entry name" value="Chorismate_lyase_/UTRA_dom_sf"/>
</dbReference>
<keyword evidence="2" id="KW-0805">Transcription regulation</keyword>
<sequence length="238" mass="27035">MQKYILISNDIRNKILKGEYTANQQIPFEKDLCVYYDSSKMTVKKALDMLVTEGLIIKRRGSGTFVKDIGPDELERMSVANQFRGTTALNPDKEVKSTILNFSVIPCPENVQKKLNIDADSFVYDIYRARSIDGQPHVMEKMYMPIDLIPGLKKANVEGSIYEYLEEKLHLVIQSAHRTISVRKATAYEAEYLALQEGDPVAVADQIGYLDTGAAFEYSTSVHRYDEYSVEIVLTRDN</sequence>
<gene>
    <name evidence="6" type="ORF">UC3_01623</name>
</gene>
<dbReference type="Gene3D" id="1.10.10.10">
    <property type="entry name" value="Winged helix-like DNA-binding domain superfamily/Winged helix DNA-binding domain"/>
    <property type="match status" value="1"/>
</dbReference>
<evidence type="ECO:0000256" key="4">
    <source>
        <dbReference type="ARBA" id="ARBA00023163"/>
    </source>
</evidence>
<evidence type="ECO:0000256" key="1">
    <source>
        <dbReference type="ARBA" id="ARBA00022491"/>
    </source>
</evidence>
<dbReference type="PROSITE" id="PS50949">
    <property type="entry name" value="HTH_GNTR"/>
    <property type="match status" value="1"/>
</dbReference>
<dbReference type="InterPro" id="IPR011663">
    <property type="entry name" value="UTRA"/>
</dbReference>
<keyword evidence="1" id="KW-0678">Repressor</keyword>
<dbReference type="Gene3D" id="3.40.1410.10">
    <property type="entry name" value="Chorismate lyase-like"/>
    <property type="match status" value="1"/>
</dbReference>
<dbReference type="AlphaFoldDB" id="R3TSA1"/>
<dbReference type="HOGENOM" id="CLU_063236_5_0_9"/>
<evidence type="ECO:0000256" key="3">
    <source>
        <dbReference type="ARBA" id="ARBA00023125"/>
    </source>
</evidence>
<comment type="caution">
    <text evidence="6">The sequence shown here is derived from an EMBL/GenBank/DDBJ whole genome shotgun (WGS) entry which is preliminary data.</text>
</comment>
<dbReference type="RefSeq" id="WP_010768286.1">
    <property type="nucleotide sequence ID" value="NZ_ASWE01000003.1"/>
</dbReference>
<dbReference type="InterPro" id="IPR000524">
    <property type="entry name" value="Tscrpt_reg_HTH_GntR"/>
</dbReference>
<keyword evidence="7" id="KW-1185">Reference proteome</keyword>
<organism evidence="6 7">
    <name type="scientific">Enterococcus phoeniculicola ATCC BAA-412</name>
    <dbReference type="NCBI Taxonomy" id="1158610"/>
    <lineage>
        <taxon>Bacteria</taxon>
        <taxon>Bacillati</taxon>
        <taxon>Bacillota</taxon>
        <taxon>Bacilli</taxon>
        <taxon>Lactobacillales</taxon>
        <taxon>Enterococcaceae</taxon>
        <taxon>Enterococcus</taxon>
    </lineage>
</organism>
<dbReference type="PATRIC" id="fig|1158610.3.peg.1610"/>
<keyword evidence="3" id="KW-0238">DNA-binding</keyword>
<accession>R3TSA1</accession>
<dbReference type="Pfam" id="PF00392">
    <property type="entry name" value="GntR"/>
    <property type="match status" value="1"/>
</dbReference>
<evidence type="ECO:0000313" key="6">
    <source>
        <dbReference type="EMBL" id="EOL43993.1"/>
    </source>
</evidence>
<dbReference type="EMBL" id="AJAT01000014">
    <property type="protein sequence ID" value="EOL43993.1"/>
    <property type="molecule type" value="Genomic_DNA"/>
</dbReference>
<dbReference type="PANTHER" id="PTHR44846:SF5">
    <property type="entry name" value="HTH-TYPE TRANSCRIPTIONAL REGULATOR GMUR"/>
    <property type="match status" value="1"/>
</dbReference>
<evidence type="ECO:0000313" key="7">
    <source>
        <dbReference type="Proteomes" id="UP000013785"/>
    </source>
</evidence>
<dbReference type="PANTHER" id="PTHR44846">
    <property type="entry name" value="MANNOSYL-D-GLYCERATE TRANSPORT/METABOLISM SYSTEM REPRESSOR MNGR-RELATED"/>
    <property type="match status" value="1"/>
</dbReference>
<protein>
    <recommendedName>
        <fullName evidence="5">HTH gntR-type domain-containing protein</fullName>
    </recommendedName>
</protein>
<dbReference type="Pfam" id="PF07702">
    <property type="entry name" value="UTRA"/>
    <property type="match status" value="1"/>
</dbReference>
<dbReference type="SUPFAM" id="SSF64288">
    <property type="entry name" value="Chorismate lyase-like"/>
    <property type="match status" value="1"/>
</dbReference>
<feature type="domain" description="HTH gntR-type" evidence="5">
    <location>
        <begin position="1"/>
        <end position="69"/>
    </location>
</feature>
<dbReference type="STRING" id="154621.RV11_GL000248"/>
<dbReference type="FunFam" id="3.40.1410.10:FF:000008">
    <property type="entry name" value="Transcriptional regulator, GntR family"/>
    <property type="match status" value="1"/>
</dbReference>
<dbReference type="eggNOG" id="COG2188">
    <property type="taxonomic scope" value="Bacteria"/>
</dbReference>
<dbReference type="SMART" id="SM00866">
    <property type="entry name" value="UTRA"/>
    <property type="match status" value="1"/>
</dbReference>
<dbReference type="Proteomes" id="UP000013785">
    <property type="component" value="Unassembled WGS sequence"/>
</dbReference>
<evidence type="ECO:0000256" key="2">
    <source>
        <dbReference type="ARBA" id="ARBA00023015"/>
    </source>
</evidence>
<dbReference type="InterPro" id="IPR050679">
    <property type="entry name" value="Bact_HTH_transcr_reg"/>
</dbReference>